<dbReference type="AlphaFoldDB" id="A0AAW9H569"/>
<name>A0AAW9H569_9GAMM</name>
<dbReference type="EMBL" id="JAXHOZ010000061">
    <property type="protein sequence ID" value="MDY4379297.1"/>
    <property type="molecule type" value="Genomic_DNA"/>
</dbReference>
<organism evidence="2 3">
    <name type="scientific">Pectobacterium brasiliense</name>
    <dbReference type="NCBI Taxonomy" id="180957"/>
    <lineage>
        <taxon>Bacteria</taxon>
        <taxon>Pseudomonadati</taxon>
        <taxon>Pseudomonadota</taxon>
        <taxon>Gammaproteobacteria</taxon>
        <taxon>Enterobacterales</taxon>
        <taxon>Pectobacteriaceae</taxon>
        <taxon>Pectobacterium</taxon>
    </lineage>
</organism>
<feature type="non-terminal residue" evidence="2">
    <location>
        <position position="1"/>
    </location>
</feature>
<comment type="caution">
    <text evidence="2">The sequence shown here is derived from an EMBL/GenBank/DDBJ whole genome shotgun (WGS) entry which is preliminary data.</text>
</comment>
<sequence>GGMMLRSFIMVVGLCVSLAACSSPHVKTPVNWRYGTGSNIDSFCTTKATFYHNGKIVSSYPGGGCNAGAPYKDIIDRKYYWAGGGGLPTEDVPVPDRASIEMVSFYDRKRYRITVDLPANLARQMQQRYQVGERIDQRNWLYFGLAPGGYYEVLLQGDLLGVSPDLLLTRGIAEEVTDDWRDKAIPLEKQYEKRWAEFDKEYGELFKQHPVPLGMDWAPIMDAYRTNQPKTDQQPIK</sequence>
<feature type="chain" id="PRO_5043768345" evidence="1">
    <location>
        <begin position="23"/>
        <end position="237"/>
    </location>
</feature>
<evidence type="ECO:0000256" key="1">
    <source>
        <dbReference type="SAM" id="SignalP"/>
    </source>
</evidence>
<dbReference type="Proteomes" id="UP001269968">
    <property type="component" value="Unassembled WGS sequence"/>
</dbReference>
<feature type="signal peptide" evidence="1">
    <location>
        <begin position="1"/>
        <end position="22"/>
    </location>
</feature>
<gene>
    <name evidence="2" type="ORF">SOV92_15955</name>
</gene>
<dbReference type="RefSeq" id="WP_320714740.1">
    <property type="nucleotide sequence ID" value="NZ_JAXHOZ010000061.1"/>
</dbReference>
<evidence type="ECO:0000313" key="3">
    <source>
        <dbReference type="Proteomes" id="UP001269968"/>
    </source>
</evidence>
<evidence type="ECO:0000313" key="2">
    <source>
        <dbReference type="EMBL" id="MDY4379297.1"/>
    </source>
</evidence>
<proteinExistence type="predicted"/>
<accession>A0AAW9H569</accession>
<dbReference type="InterPro" id="IPR021326">
    <property type="entry name" value="DUF2931"/>
</dbReference>
<keyword evidence="1" id="KW-0732">Signal</keyword>
<dbReference type="Pfam" id="PF11153">
    <property type="entry name" value="DUF2931"/>
    <property type="match status" value="1"/>
</dbReference>
<reference evidence="2" key="1">
    <citation type="submission" date="2023-11" db="EMBL/GenBank/DDBJ databases">
        <title>Comparative genomics revealed phylogeny of phytopathogenic Pectobacterium aroidearum based on whole-genome sequencing and function of putative horizontal acquire islands in P. aroidearum PccS1.</title>
        <authorList>
            <person name="Fan J."/>
            <person name="Yang L."/>
        </authorList>
    </citation>
    <scope>NUCLEOTIDE SEQUENCE</scope>
    <source>
        <strain evidence="2">NJAU140</strain>
    </source>
</reference>
<protein>
    <submittedName>
        <fullName evidence="2">DUF2931 family protein</fullName>
    </submittedName>
</protein>